<organism evidence="1 2">
    <name type="scientific">Fluviicola taffensis (strain DSM 16823 / NCIMB 13979 / RW262)</name>
    <dbReference type="NCBI Taxonomy" id="755732"/>
    <lineage>
        <taxon>Bacteria</taxon>
        <taxon>Pseudomonadati</taxon>
        <taxon>Bacteroidota</taxon>
        <taxon>Flavobacteriia</taxon>
        <taxon>Flavobacteriales</taxon>
        <taxon>Crocinitomicaceae</taxon>
        <taxon>Fluviicola</taxon>
    </lineage>
</organism>
<proteinExistence type="predicted"/>
<dbReference type="EMBL" id="CP002542">
    <property type="protein sequence ID" value="AEA43849.1"/>
    <property type="molecule type" value="Genomic_DNA"/>
</dbReference>
<evidence type="ECO:0000313" key="2">
    <source>
        <dbReference type="Proteomes" id="UP000007463"/>
    </source>
</evidence>
<dbReference type="STRING" id="755732.Fluta_1862"/>
<dbReference type="OrthoDB" id="9856544at2"/>
<keyword evidence="2" id="KW-1185">Reference proteome</keyword>
<reference evidence="1 2" key="1">
    <citation type="journal article" date="2011" name="Stand. Genomic Sci.">
        <title>Complete genome sequence of the gliding freshwater bacterium Fluviicola taffensis type strain (RW262).</title>
        <authorList>
            <person name="Woyke T."/>
            <person name="Chertkov O."/>
            <person name="Lapidus A."/>
            <person name="Nolan M."/>
            <person name="Lucas S."/>
            <person name="Del Rio T.G."/>
            <person name="Tice H."/>
            <person name="Cheng J.F."/>
            <person name="Tapia R."/>
            <person name="Han C."/>
            <person name="Goodwin L."/>
            <person name="Pitluck S."/>
            <person name="Liolios K."/>
            <person name="Pagani I."/>
            <person name="Ivanova N."/>
            <person name="Huntemann M."/>
            <person name="Mavromatis K."/>
            <person name="Mikhailova N."/>
            <person name="Pati A."/>
            <person name="Chen A."/>
            <person name="Palaniappan K."/>
            <person name="Land M."/>
            <person name="Hauser L."/>
            <person name="Brambilla E.M."/>
            <person name="Rohde M."/>
            <person name="Mwirichia R."/>
            <person name="Sikorski J."/>
            <person name="Tindall B.J."/>
            <person name="Goker M."/>
            <person name="Bristow J."/>
            <person name="Eisen J.A."/>
            <person name="Markowitz V."/>
            <person name="Hugenholtz P."/>
            <person name="Klenk H.P."/>
            <person name="Kyrpides N.C."/>
        </authorList>
    </citation>
    <scope>NUCLEOTIDE SEQUENCE [LARGE SCALE GENOMIC DNA]</scope>
    <source>
        <strain evidence="2">DSM 16823 / RW262 / RW262</strain>
    </source>
</reference>
<dbReference type="HOGENOM" id="CLU_1666825_0_0_10"/>
<dbReference type="KEGG" id="fte:Fluta_1862"/>
<dbReference type="PROSITE" id="PS51257">
    <property type="entry name" value="PROKAR_LIPOPROTEIN"/>
    <property type="match status" value="1"/>
</dbReference>
<name>F2IIZ1_FLUTR</name>
<reference evidence="2" key="2">
    <citation type="submission" date="2011-02" db="EMBL/GenBank/DDBJ databases">
        <title>The complete genome of Fluviicola taffensis DSM 16823.</title>
        <authorList>
            <consortium name="US DOE Joint Genome Institute (JGI-PGF)"/>
            <person name="Lucas S."/>
            <person name="Copeland A."/>
            <person name="Lapidus A."/>
            <person name="Bruce D."/>
            <person name="Goodwin L."/>
            <person name="Pitluck S."/>
            <person name="Kyrpides N."/>
            <person name="Mavromatis K."/>
            <person name="Ivanova N."/>
            <person name="Mikhailova N."/>
            <person name="Pagani I."/>
            <person name="Chertkov O."/>
            <person name="Detter J.C."/>
            <person name="Han C."/>
            <person name="Tapia R."/>
            <person name="Land M."/>
            <person name="Hauser L."/>
            <person name="Markowitz V."/>
            <person name="Cheng J.-F."/>
            <person name="Hugenholtz P."/>
            <person name="Woyke T."/>
            <person name="Wu D."/>
            <person name="Tindall B."/>
            <person name="Pomrenke H.G."/>
            <person name="Brambilla E."/>
            <person name="Klenk H.-P."/>
            <person name="Eisen J.A."/>
        </authorList>
    </citation>
    <scope>NUCLEOTIDE SEQUENCE [LARGE SCALE GENOMIC DNA]</scope>
    <source>
        <strain evidence="2">DSM 16823 / RW262 / RW262</strain>
    </source>
</reference>
<protein>
    <recommendedName>
        <fullName evidence="3">Lipoprotein</fullName>
    </recommendedName>
</protein>
<dbReference type="Proteomes" id="UP000007463">
    <property type="component" value="Chromosome"/>
</dbReference>
<evidence type="ECO:0000313" key="1">
    <source>
        <dbReference type="EMBL" id="AEA43849.1"/>
    </source>
</evidence>
<accession>F2IIZ1</accession>
<dbReference type="AlphaFoldDB" id="F2IIZ1"/>
<dbReference type="RefSeq" id="WP_013686619.1">
    <property type="nucleotide sequence ID" value="NC_015321.1"/>
</dbReference>
<sequence precursor="true">MKRIFSLALLAISLLTTISSCKKENARKPYLFRLEFDSGDVWEEECYLFEKHKQNKRYKNSGVEKVVDLKHSKDAIYTDVLKGETVLYKVNGRTLIGVSNVIMSVSNFAILNHQSGLMLGKIELEGSYKQEFRKYTVENGKFEFQLQGGLFSLPDTILKGKWTMKRL</sequence>
<evidence type="ECO:0008006" key="3">
    <source>
        <dbReference type="Google" id="ProtNLM"/>
    </source>
</evidence>
<gene>
    <name evidence="1" type="ordered locus">Fluta_1862</name>
</gene>